<evidence type="ECO:0000256" key="1">
    <source>
        <dbReference type="SAM" id="MobiDB-lite"/>
    </source>
</evidence>
<name>A0A016UVH7_9BILA</name>
<keyword evidence="3" id="KW-1185">Reference proteome</keyword>
<comment type="caution">
    <text evidence="2">The sequence shown here is derived from an EMBL/GenBank/DDBJ whole genome shotgun (WGS) entry which is preliminary data.</text>
</comment>
<protein>
    <submittedName>
        <fullName evidence="2">Uncharacterized protein</fullName>
    </submittedName>
</protein>
<organism evidence="2 3">
    <name type="scientific">Ancylostoma ceylanicum</name>
    <dbReference type="NCBI Taxonomy" id="53326"/>
    <lineage>
        <taxon>Eukaryota</taxon>
        <taxon>Metazoa</taxon>
        <taxon>Ecdysozoa</taxon>
        <taxon>Nematoda</taxon>
        <taxon>Chromadorea</taxon>
        <taxon>Rhabditida</taxon>
        <taxon>Rhabditina</taxon>
        <taxon>Rhabditomorpha</taxon>
        <taxon>Strongyloidea</taxon>
        <taxon>Ancylostomatidae</taxon>
        <taxon>Ancylostomatinae</taxon>
        <taxon>Ancylostoma</taxon>
    </lineage>
</organism>
<reference evidence="3" key="1">
    <citation type="journal article" date="2015" name="Nat. Genet.">
        <title>The genome and transcriptome of the zoonotic hookworm Ancylostoma ceylanicum identify infection-specific gene families.</title>
        <authorList>
            <person name="Schwarz E.M."/>
            <person name="Hu Y."/>
            <person name="Antoshechkin I."/>
            <person name="Miller M.M."/>
            <person name="Sternberg P.W."/>
            <person name="Aroian R.V."/>
        </authorList>
    </citation>
    <scope>NUCLEOTIDE SEQUENCE</scope>
    <source>
        <strain evidence="3">HY135</strain>
    </source>
</reference>
<feature type="compositionally biased region" description="Polar residues" evidence="1">
    <location>
        <begin position="26"/>
        <end position="35"/>
    </location>
</feature>
<dbReference type="Proteomes" id="UP000024635">
    <property type="component" value="Unassembled WGS sequence"/>
</dbReference>
<evidence type="ECO:0000313" key="2">
    <source>
        <dbReference type="EMBL" id="EYC19190.1"/>
    </source>
</evidence>
<gene>
    <name evidence="2" type="primary">Acey_s0025.g1226</name>
    <name evidence="2" type="ORF">Y032_0025g1226</name>
</gene>
<feature type="region of interest" description="Disordered" evidence="1">
    <location>
        <begin position="14"/>
        <end position="43"/>
    </location>
</feature>
<sequence length="82" mass="8840">MDGSTMPPFVRKAIEYDSPMEEGSPAASSVKTTEYGSDDGGWAGDNAETLAEIQNCEISGVSLQKYLHPLEQSELKLYPAAQ</sequence>
<proteinExistence type="predicted"/>
<dbReference type="AlphaFoldDB" id="A0A016UVH7"/>
<accession>A0A016UVH7</accession>
<evidence type="ECO:0000313" key="3">
    <source>
        <dbReference type="Proteomes" id="UP000024635"/>
    </source>
</evidence>
<dbReference type="EMBL" id="JARK01001361">
    <property type="protein sequence ID" value="EYC19190.1"/>
    <property type="molecule type" value="Genomic_DNA"/>
</dbReference>